<feature type="coiled-coil region" evidence="1">
    <location>
        <begin position="278"/>
        <end position="305"/>
    </location>
</feature>
<dbReference type="AlphaFoldDB" id="A0A9P3PKY6"/>
<reference evidence="3" key="1">
    <citation type="submission" date="2022-07" db="EMBL/GenBank/DDBJ databases">
        <title>The genome of Lyophyllum shimeji provides insight into the initial evolution of ectomycorrhizal fungal genome.</title>
        <authorList>
            <person name="Kobayashi Y."/>
            <person name="Shibata T."/>
            <person name="Hirakawa H."/>
            <person name="Shigenobu S."/>
            <person name="Nishiyama T."/>
            <person name="Yamada A."/>
            <person name="Hasebe M."/>
            <person name="Kawaguchi M."/>
        </authorList>
    </citation>
    <scope>NUCLEOTIDE SEQUENCE</scope>
    <source>
        <strain evidence="3">AT787</strain>
    </source>
</reference>
<organism evidence="3 4">
    <name type="scientific">Lyophyllum shimeji</name>
    <name type="common">Hon-shimeji</name>
    <name type="synonym">Tricholoma shimeji</name>
    <dbReference type="NCBI Taxonomy" id="47721"/>
    <lineage>
        <taxon>Eukaryota</taxon>
        <taxon>Fungi</taxon>
        <taxon>Dikarya</taxon>
        <taxon>Basidiomycota</taxon>
        <taxon>Agaricomycotina</taxon>
        <taxon>Agaricomycetes</taxon>
        <taxon>Agaricomycetidae</taxon>
        <taxon>Agaricales</taxon>
        <taxon>Tricholomatineae</taxon>
        <taxon>Lyophyllaceae</taxon>
        <taxon>Lyophyllum</taxon>
    </lineage>
</organism>
<feature type="region of interest" description="Disordered" evidence="2">
    <location>
        <begin position="127"/>
        <end position="185"/>
    </location>
</feature>
<accession>A0A9P3PKY6</accession>
<sequence>MPNPANQNANLGIPQKLDTRIRRLSSLLSNLPSHLPIMPLESAYTFGLDPGDIQEEGFAYAFNRCLEIVFRTHENPKITLDQRGPCMKGLVALFRRATKELEPKERDNADGVLWRWLERLIESAERAGAKAVKKAPKHHLVESSEEDEGPSEKLRLKPTRQPKRPAVIVINSDSEEDGSTPSESTVQPIVVKTICRAPTALSSQTQGSSSLSASSPKLPLVPPASQKRSRATVNSDASDVEKPAQRQRTLFDLGCKRVSKEEAEAQQKRVTAMLGVDTEKLRVENEDRKEMKKEHKRELARIRQQRCRDRKRAAGGSQGCQVKARLLGVDAGRGEVSPSLLADLPELSRPHSTWKQQRNGKKGGVFHRANCSRVCFSPTMIVRHLQREQPTLYRRLHKSVVARWISKSKKDWSKRTKAKIAAGHTLKGSGRVGVLTPYPEIVDEVKKQLKGLRDSGITIDRLLGRSIFISVIRERQPQILDNFKCSEKYVGHFYESVMEWSLRCGTRPAAKLPDDAMEQIERTFYRVVHLVNLYDIPPELVINMDQTGVILLMSKKRTFAPTNSKQVDISFHDEKRAYTLCVASTPAGDILPFQQVWSGKTANSLPNASAPGYSDALEEGFDFAFADSPKKSSHFSTFKTMREWIKNILKPYIDNFIEINRERLNLQDDQKAILLIDCYPVHIAGCTGIFQPADLVLNRVIKHFLRQEALHFLVESHSKQLKEGLTPEKVQVTTSLPTLRNASVQPVVKLYRYLRSYAGRQLVKRAWEKCAVGEWNLSAECITSRRAKAAYREYLEKDRVLRQEIEAKLGREATVNAQLVPEVEDFNGDAYPLDDSTDIPLSTIVEEVTGELADTSNELIFHNTFCVDSSTVARELDGSFDVTSSTESVWAYTRDGRTWSDALDDVSEA</sequence>
<dbReference type="EMBL" id="BRPK01000004">
    <property type="protein sequence ID" value="GLB37596.1"/>
    <property type="molecule type" value="Genomic_DNA"/>
</dbReference>
<dbReference type="OrthoDB" id="3341102at2759"/>
<gene>
    <name evidence="3" type="ORF">LshimejAT787_0406470</name>
</gene>
<feature type="compositionally biased region" description="Low complexity" evidence="2">
    <location>
        <begin position="201"/>
        <end position="218"/>
    </location>
</feature>
<keyword evidence="4" id="KW-1185">Reference proteome</keyword>
<evidence type="ECO:0000313" key="4">
    <source>
        <dbReference type="Proteomes" id="UP001063166"/>
    </source>
</evidence>
<keyword evidence="1" id="KW-0175">Coiled coil</keyword>
<dbReference type="Proteomes" id="UP001063166">
    <property type="component" value="Unassembled WGS sequence"/>
</dbReference>
<protein>
    <recommendedName>
        <fullName evidence="5">DDE-1 domain-containing protein</fullName>
    </recommendedName>
</protein>
<evidence type="ECO:0008006" key="5">
    <source>
        <dbReference type="Google" id="ProtNLM"/>
    </source>
</evidence>
<name>A0A9P3PKY6_LYOSH</name>
<evidence type="ECO:0000256" key="2">
    <source>
        <dbReference type="SAM" id="MobiDB-lite"/>
    </source>
</evidence>
<evidence type="ECO:0000256" key="1">
    <source>
        <dbReference type="SAM" id="Coils"/>
    </source>
</evidence>
<proteinExistence type="predicted"/>
<comment type="caution">
    <text evidence="3">The sequence shown here is derived from an EMBL/GenBank/DDBJ whole genome shotgun (WGS) entry which is preliminary data.</text>
</comment>
<evidence type="ECO:0000313" key="3">
    <source>
        <dbReference type="EMBL" id="GLB37596.1"/>
    </source>
</evidence>
<feature type="region of interest" description="Disordered" evidence="2">
    <location>
        <begin position="201"/>
        <end position="245"/>
    </location>
</feature>